<evidence type="ECO:0000313" key="6">
    <source>
        <dbReference type="Proteomes" id="UP000314982"/>
    </source>
</evidence>
<evidence type="ECO:0000259" key="4">
    <source>
        <dbReference type="Pfam" id="PF00685"/>
    </source>
</evidence>
<dbReference type="InterPro" id="IPR027417">
    <property type="entry name" value="P-loop_NTPase"/>
</dbReference>
<accession>A0A4W5MRJ4</accession>
<organism evidence="5 6">
    <name type="scientific">Hucho hucho</name>
    <name type="common">huchen</name>
    <dbReference type="NCBI Taxonomy" id="62062"/>
    <lineage>
        <taxon>Eukaryota</taxon>
        <taxon>Metazoa</taxon>
        <taxon>Chordata</taxon>
        <taxon>Craniata</taxon>
        <taxon>Vertebrata</taxon>
        <taxon>Euteleostomi</taxon>
        <taxon>Actinopterygii</taxon>
        <taxon>Neopterygii</taxon>
        <taxon>Teleostei</taxon>
        <taxon>Protacanthopterygii</taxon>
        <taxon>Salmoniformes</taxon>
        <taxon>Salmonidae</taxon>
        <taxon>Salmoninae</taxon>
        <taxon>Hucho</taxon>
    </lineage>
</organism>
<comment type="similarity">
    <text evidence="1 3">Belongs to the sulfotransferase 1 family.</text>
</comment>
<evidence type="ECO:0000313" key="5">
    <source>
        <dbReference type="Ensembl" id="ENSHHUP00000041676.1"/>
    </source>
</evidence>
<evidence type="ECO:0000256" key="1">
    <source>
        <dbReference type="ARBA" id="ARBA00005771"/>
    </source>
</evidence>
<name>A0A4W5MRJ4_9TELE</name>
<keyword evidence="6" id="KW-1185">Reference proteome</keyword>
<dbReference type="STRING" id="62062.ENSHHUP00000041676"/>
<sequence length="82" mass="9512">TLPLPTFSMIHYFTDNWENIQNFQARPDDILIATYPKAGTTWISYILDLLYFGQKAPEHHTLLPIYERVPFLENDSHICASG</sequence>
<dbReference type="PANTHER" id="PTHR11783">
    <property type="entry name" value="SULFOTRANSFERASE SULT"/>
    <property type="match status" value="1"/>
</dbReference>
<reference evidence="5" key="3">
    <citation type="submission" date="2025-09" db="UniProtKB">
        <authorList>
            <consortium name="Ensembl"/>
        </authorList>
    </citation>
    <scope>IDENTIFICATION</scope>
</reference>
<dbReference type="Pfam" id="PF00685">
    <property type="entry name" value="Sulfotransfer_1"/>
    <property type="match status" value="1"/>
</dbReference>
<evidence type="ECO:0000256" key="3">
    <source>
        <dbReference type="RuleBase" id="RU361155"/>
    </source>
</evidence>
<evidence type="ECO:0000256" key="2">
    <source>
        <dbReference type="ARBA" id="ARBA00022679"/>
    </source>
</evidence>
<dbReference type="Proteomes" id="UP000314982">
    <property type="component" value="Unassembled WGS sequence"/>
</dbReference>
<dbReference type="GO" id="GO:0008146">
    <property type="term" value="F:sulfotransferase activity"/>
    <property type="evidence" value="ECO:0007669"/>
    <property type="project" value="InterPro"/>
</dbReference>
<keyword evidence="2 3" id="KW-0808">Transferase</keyword>
<reference evidence="6" key="1">
    <citation type="submission" date="2018-06" db="EMBL/GenBank/DDBJ databases">
        <title>Genome assembly of Danube salmon.</title>
        <authorList>
            <person name="Macqueen D.J."/>
            <person name="Gundappa M.K."/>
        </authorList>
    </citation>
    <scope>NUCLEOTIDE SEQUENCE [LARGE SCALE GENOMIC DNA]</scope>
</reference>
<reference evidence="5" key="2">
    <citation type="submission" date="2025-08" db="UniProtKB">
        <authorList>
            <consortium name="Ensembl"/>
        </authorList>
    </citation>
    <scope>IDENTIFICATION</scope>
</reference>
<dbReference type="AlphaFoldDB" id="A0A4W5MRJ4"/>
<dbReference type="Ensembl" id="ENSHHUT00000043272.1">
    <property type="protein sequence ID" value="ENSHHUP00000041676.1"/>
    <property type="gene ID" value="ENSHHUG00000025738.1"/>
</dbReference>
<feature type="domain" description="Sulfotransferase" evidence="4">
    <location>
        <begin position="27"/>
        <end position="74"/>
    </location>
</feature>
<dbReference type="EC" id="2.8.2.-" evidence="3"/>
<dbReference type="GeneTree" id="ENSGT00940000163342"/>
<proteinExistence type="inferred from homology"/>
<dbReference type="InterPro" id="IPR000863">
    <property type="entry name" value="Sulfotransferase_dom"/>
</dbReference>
<protein>
    <recommendedName>
        <fullName evidence="3">Sulfotransferase</fullName>
        <ecNumber evidence="3">2.8.2.-</ecNumber>
    </recommendedName>
</protein>
<dbReference type="SUPFAM" id="SSF52540">
    <property type="entry name" value="P-loop containing nucleoside triphosphate hydrolases"/>
    <property type="match status" value="1"/>
</dbReference>
<dbReference type="Gene3D" id="3.40.50.300">
    <property type="entry name" value="P-loop containing nucleotide triphosphate hydrolases"/>
    <property type="match status" value="1"/>
</dbReference>